<feature type="region of interest" description="Disordered" evidence="1">
    <location>
        <begin position="481"/>
        <end position="504"/>
    </location>
</feature>
<dbReference type="AlphaFoldDB" id="A0AAN0S6G9"/>
<sequence length="640" mass="72237">MNKGTNTTRPLELKYDDNGRPSWRSSPSHKNIKVRGGCDLPPHLPGLIILVHGVNSTGEWYQNAEESLCGGLNARLGLKGTAFELKSNKYSTDSVVEDNSSPSPLTHREIIENNERSPIIRFYWGYSSVEGEEDKYVIPLANVDGEDYHQMKKIGVKVDDIRRKGPYIWGGGPFQNGTNNLHSLWSNYGFDEDLAGIPGAKLQYFNEDKDRLLTNAPPRKYYSHAAKRLADLLDLIRDKYPYDTISIISHSQGTMISLAAVALAKKGPDALFILNSPYAMHNSQLNEFSIPQQERISPNGRENTLSSIIEKISMQTSHLSAGGYEGLCVGKFTDKSSWKPEGENVIEGGKIQERDNHGRTYIYFCPHDRVMGSLPLRSIGWQGLPNDKNGNPHPLILKFKNNLYQRMLARNTPCGSDPDKHTPFGTLPDGRPFWDDGDDKYQSSRNTYPNPPKWQTVFVNAERVPKPINSDELAGFDQTRVGKEHGSKQQDGWGEVNPKTGDKNDNTYDNYINLYPNHDVVIGYKELPSGYVQEITRKETVEEKNKRLRTYVSQPTDHSTLPGSENFMSRVVAYDLPIGYCDATWDKEFLSKLRYLADWTTGSDPYMNTGIVESISEPSMISRETGIEEMIRKKAKEYGY</sequence>
<proteinExistence type="predicted"/>
<feature type="region of interest" description="Disordered" evidence="1">
    <location>
        <begin position="1"/>
        <end position="30"/>
    </location>
</feature>
<dbReference type="Pfam" id="PF11678">
    <property type="entry name" value="Tle3_C"/>
    <property type="match status" value="1"/>
</dbReference>
<gene>
    <name evidence="4" type="ORF">LH23_15985</name>
</gene>
<feature type="domain" description="T6SS Tle3 phospholipase effector alpha/beta" evidence="3">
    <location>
        <begin position="44"/>
        <end position="385"/>
    </location>
</feature>
<dbReference type="InterPro" id="IPR029058">
    <property type="entry name" value="AB_hydrolase_fold"/>
</dbReference>
<evidence type="ECO:0000313" key="5">
    <source>
        <dbReference type="Proteomes" id="UP000029516"/>
    </source>
</evidence>
<organism evidence="4 5">
    <name type="scientific">Cedecea neteri</name>
    <dbReference type="NCBI Taxonomy" id="158822"/>
    <lineage>
        <taxon>Bacteria</taxon>
        <taxon>Pseudomonadati</taxon>
        <taxon>Pseudomonadota</taxon>
        <taxon>Gammaproteobacteria</taxon>
        <taxon>Enterobacterales</taxon>
        <taxon>Enterobacteriaceae</taxon>
        <taxon>Cedecea</taxon>
    </lineage>
</organism>
<dbReference type="InterPro" id="IPR021692">
    <property type="entry name" value="Tle3_C"/>
</dbReference>
<feature type="domain" description="Antibacterial effector protein Tle3 C-terminal" evidence="2">
    <location>
        <begin position="533"/>
        <end position="604"/>
    </location>
</feature>
<dbReference type="Pfam" id="PF24322">
    <property type="entry name" value="Tle3"/>
    <property type="match status" value="1"/>
</dbReference>
<dbReference type="RefSeq" id="WP_039293013.1">
    <property type="nucleotide sequence ID" value="NZ_CP009458.1"/>
</dbReference>
<reference evidence="4 5" key="1">
    <citation type="submission" date="2014-09" db="EMBL/GenBank/DDBJ databases">
        <authorList>
            <person name="Chan K.-G."/>
        </authorList>
    </citation>
    <scope>NUCLEOTIDE SEQUENCE [LARGE SCALE GENOMIC DNA]</scope>
    <source>
        <strain evidence="4 5">M006</strain>
    </source>
</reference>
<evidence type="ECO:0000259" key="2">
    <source>
        <dbReference type="Pfam" id="PF11678"/>
    </source>
</evidence>
<evidence type="ECO:0000259" key="3">
    <source>
        <dbReference type="Pfam" id="PF24322"/>
    </source>
</evidence>
<evidence type="ECO:0000256" key="1">
    <source>
        <dbReference type="SAM" id="MobiDB-lite"/>
    </source>
</evidence>
<dbReference type="Gene3D" id="3.40.50.1820">
    <property type="entry name" value="alpha/beta hydrolase"/>
    <property type="match status" value="1"/>
</dbReference>
<accession>A0AAN0S6G9</accession>
<feature type="region of interest" description="Disordered" evidence="1">
    <location>
        <begin position="412"/>
        <end position="453"/>
    </location>
</feature>
<dbReference type="InterPro" id="IPR056221">
    <property type="entry name" value="Tle3_ab_dom"/>
</dbReference>
<dbReference type="EMBL" id="CP009458">
    <property type="protein sequence ID" value="AIR62099.1"/>
    <property type="molecule type" value="Genomic_DNA"/>
</dbReference>
<dbReference type="SUPFAM" id="SSF53474">
    <property type="entry name" value="alpha/beta-Hydrolases"/>
    <property type="match status" value="1"/>
</dbReference>
<dbReference type="Proteomes" id="UP000029516">
    <property type="component" value="Chromosome"/>
</dbReference>
<evidence type="ECO:0000313" key="4">
    <source>
        <dbReference type="EMBL" id="AIR62099.1"/>
    </source>
</evidence>
<name>A0AAN0S6G9_9ENTR</name>
<dbReference type="KEGG" id="cem:LH23_15985"/>
<protein>
    <submittedName>
        <fullName evidence="4">Membrane protein</fullName>
    </submittedName>
</protein>